<name>A0ACB5T6R0_AMBMO</name>
<protein>
    <submittedName>
        <fullName evidence="1">Unnamed protein product</fullName>
    </submittedName>
</protein>
<reference evidence="1" key="1">
    <citation type="submission" date="2023-04" db="EMBL/GenBank/DDBJ databases">
        <title>Ambrosiozyma monospora NBRC 10751.</title>
        <authorList>
            <person name="Ichikawa N."/>
            <person name="Sato H."/>
            <person name="Tonouchi N."/>
        </authorList>
    </citation>
    <scope>NUCLEOTIDE SEQUENCE</scope>
    <source>
        <strain evidence="1">NBRC 10751</strain>
    </source>
</reference>
<evidence type="ECO:0000313" key="1">
    <source>
        <dbReference type="EMBL" id="GME82332.1"/>
    </source>
</evidence>
<proteinExistence type="predicted"/>
<organism evidence="1 2">
    <name type="scientific">Ambrosiozyma monospora</name>
    <name type="common">Yeast</name>
    <name type="synonym">Endomycopsis monosporus</name>
    <dbReference type="NCBI Taxonomy" id="43982"/>
    <lineage>
        <taxon>Eukaryota</taxon>
        <taxon>Fungi</taxon>
        <taxon>Dikarya</taxon>
        <taxon>Ascomycota</taxon>
        <taxon>Saccharomycotina</taxon>
        <taxon>Pichiomycetes</taxon>
        <taxon>Pichiales</taxon>
        <taxon>Pichiaceae</taxon>
        <taxon>Ambrosiozyma</taxon>
    </lineage>
</organism>
<dbReference type="EMBL" id="BSXS01004008">
    <property type="protein sequence ID" value="GME82332.1"/>
    <property type="molecule type" value="Genomic_DNA"/>
</dbReference>
<accession>A0ACB5T6R0</accession>
<sequence length="481" mass="54665">MLGITENGLNPSCLPVIAGCLLSKPIRAQYGDYPIQNGHIKTVDNELLMIFKNLMVQNIQNLSLLESNLCLLAFLNAFLDDEFIRKLLTVVPELSRDMIPFMYESPLGIKNLSRLSSLYSRIVKAHPDLGTNLKNIDWNLVQIQSFTQELVISYPNSEHQWTTYKSMLFSLVIVFESITSLMISKNSSSLDKKWFVRYSRVILQNLFNVSFILDKVGSGGFQSYNFVYFTCIGCLSQNDKISLGVLTDYWFSQIGFGIPLHESPAEQSKLLFILNFMDNLEPLPQHDKHLNTIDELILNPVNQQILEAAHAVMLKHLPISNPSKLLEYAKLAISQFPDKLALHQVKIILESLTKKVSPDVTESAGDPVIFNEVFMKPLLQLVLSQNNNRLLGLPMPYEHRKAALCSSLIKLTVYVPIENYLEFMKCLKTLIVDDLLICTIDERNALLGDIYDSLLLTNKFFPQKGTVGLQWWYGEGERAHL</sequence>
<evidence type="ECO:0000313" key="2">
    <source>
        <dbReference type="Proteomes" id="UP001165064"/>
    </source>
</evidence>
<comment type="caution">
    <text evidence="1">The sequence shown here is derived from an EMBL/GenBank/DDBJ whole genome shotgun (WGS) entry which is preliminary data.</text>
</comment>
<keyword evidence="2" id="KW-1185">Reference proteome</keyword>
<gene>
    <name evidence="1" type="ORF">Amon02_000545500</name>
</gene>
<dbReference type="Proteomes" id="UP001165064">
    <property type="component" value="Unassembled WGS sequence"/>
</dbReference>